<feature type="modified residue" description="N6-(pyridoxal phosphate)lysine" evidence="1">
    <location>
        <position position="238"/>
    </location>
</feature>
<reference evidence="4" key="2">
    <citation type="journal article" date="2023" name="IMA Fungus">
        <title>Comparative genomic study of the Penicillium genus elucidates a diverse pangenome and 15 lateral gene transfer events.</title>
        <authorList>
            <person name="Petersen C."/>
            <person name="Sorensen T."/>
            <person name="Nielsen M.R."/>
            <person name="Sondergaard T.E."/>
            <person name="Sorensen J.L."/>
            <person name="Fitzpatrick D.A."/>
            <person name="Frisvad J.C."/>
            <person name="Nielsen K.L."/>
        </authorList>
    </citation>
    <scope>NUCLEOTIDE SEQUENCE</scope>
    <source>
        <strain evidence="4">IBT 15544</strain>
    </source>
</reference>
<feature type="active site" evidence="1">
    <location>
        <position position="399"/>
    </location>
</feature>
<comment type="cofactor">
    <cofactor evidence="1">
        <name>pyridoxal 5'-phosphate</name>
        <dbReference type="ChEBI" id="CHEBI:597326"/>
    </cofactor>
</comment>
<keyword evidence="1" id="KW-0663">Pyridoxal phosphate</keyword>
<dbReference type="InterPro" id="IPR015424">
    <property type="entry name" value="PyrdxlP-dep_Trfase"/>
</dbReference>
<evidence type="ECO:0000259" key="2">
    <source>
        <dbReference type="Pfam" id="PF00266"/>
    </source>
</evidence>
<dbReference type="GO" id="GO:0030170">
    <property type="term" value="F:pyridoxal phosphate binding"/>
    <property type="evidence" value="ECO:0007669"/>
    <property type="project" value="UniProtKB-UniRule"/>
</dbReference>
<gene>
    <name evidence="1" type="primary">hxB</name>
    <name evidence="4" type="ORF">N7498_000046</name>
</gene>
<keyword evidence="5" id="KW-1185">Reference proteome</keyword>
<dbReference type="EC" id="2.8.1.9" evidence="1"/>
<evidence type="ECO:0000313" key="4">
    <source>
        <dbReference type="EMBL" id="KAJ5217947.1"/>
    </source>
</evidence>
<protein>
    <recommendedName>
        <fullName evidence="1">Molybdenum cofactor sulfurase</fullName>
        <shortName evidence="1">MCS</shortName>
        <shortName evidence="1">MOS</shortName>
        <shortName evidence="1">MoCo sulfurase</shortName>
        <ecNumber evidence="1">2.8.1.9</ecNumber>
    </recommendedName>
    <alternativeName>
        <fullName evidence="1">Molybdenum cofactor sulfurtransferase</fullName>
    </alternativeName>
</protein>
<dbReference type="OrthoDB" id="10264306at2759"/>
<dbReference type="GO" id="GO:0016829">
    <property type="term" value="F:lyase activity"/>
    <property type="evidence" value="ECO:0007669"/>
    <property type="project" value="UniProtKB-UniRule"/>
</dbReference>
<dbReference type="GO" id="GO:0030151">
    <property type="term" value="F:molybdenum ion binding"/>
    <property type="evidence" value="ECO:0007669"/>
    <property type="project" value="UniProtKB-UniRule"/>
</dbReference>
<dbReference type="Pfam" id="PF00266">
    <property type="entry name" value="Aminotran_5"/>
    <property type="match status" value="1"/>
</dbReference>
<comment type="caution">
    <text evidence="4">The sequence shown here is derived from an EMBL/GenBank/DDBJ whole genome shotgun (WGS) entry which is preliminary data.</text>
</comment>
<comment type="catalytic activity">
    <reaction evidence="1">
        <text>Mo-molybdopterin + L-cysteine + AH2 = thio-Mo-molybdopterin + L-alanine + A + H2O</text>
        <dbReference type="Rhea" id="RHEA:42636"/>
        <dbReference type="ChEBI" id="CHEBI:13193"/>
        <dbReference type="ChEBI" id="CHEBI:15377"/>
        <dbReference type="ChEBI" id="CHEBI:17499"/>
        <dbReference type="ChEBI" id="CHEBI:35235"/>
        <dbReference type="ChEBI" id="CHEBI:57972"/>
        <dbReference type="ChEBI" id="CHEBI:71302"/>
        <dbReference type="ChEBI" id="CHEBI:82685"/>
        <dbReference type="EC" id="2.8.1.9"/>
    </reaction>
</comment>
<evidence type="ECO:0000256" key="1">
    <source>
        <dbReference type="HAMAP-Rule" id="MF_03050"/>
    </source>
</evidence>
<organism evidence="4 5">
    <name type="scientific">Penicillium cinerascens</name>
    <dbReference type="NCBI Taxonomy" id="70096"/>
    <lineage>
        <taxon>Eukaryota</taxon>
        <taxon>Fungi</taxon>
        <taxon>Dikarya</taxon>
        <taxon>Ascomycota</taxon>
        <taxon>Pezizomycotina</taxon>
        <taxon>Eurotiomycetes</taxon>
        <taxon>Eurotiomycetidae</taxon>
        <taxon>Eurotiales</taxon>
        <taxon>Aspergillaceae</taxon>
        <taxon>Penicillium</taxon>
    </lineage>
</organism>
<dbReference type="PANTHER" id="PTHR14237">
    <property type="entry name" value="MOLYBDOPTERIN COFACTOR SULFURASE MOSC"/>
    <property type="match status" value="1"/>
</dbReference>
<dbReference type="InterPro" id="IPR028886">
    <property type="entry name" value="MoCo_sulfurase"/>
</dbReference>
<comment type="function">
    <text evidence="1">Sulfurates the molybdenum cofactor. Sulfation of molybdenum is essential for xanthine dehydrogenase (XDH) and aldehyde oxidase (ADO) enzymes in which molybdenum cofactor is liganded by 1 oxygen and 1 sulfur atom in active form.</text>
</comment>
<feature type="domain" description="Molybdenum cofactor sulfurase middle" evidence="3">
    <location>
        <begin position="488"/>
        <end position="577"/>
    </location>
</feature>
<dbReference type="SUPFAM" id="SSF53383">
    <property type="entry name" value="PLP-dependent transferases"/>
    <property type="match status" value="1"/>
</dbReference>
<dbReference type="Proteomes" id="UP001150904">
    <property type="component" value="Unassembled WGS sequence"/>
</dbReference>
<evidence type="ECO:0000313" key="5">
    <source>
        <dbReference type="Proteomes" id="UP001150904"/>
    </source>
</evidence>
<dbReference type="HAMAP" id="MF_03050">
    <property type="entry name" value="MOCOS"/>
    <property type="match status" value="1"/>
</dbReference>
<dbReference type="GO" id="GO:0006777">
    <property type="term" value="P:Mo-molybdopterin cofactor biosynthetic process"/>
    <property type="evidence" value="ECO:0007669"/>
    <property type="project" value="UniProtKB-UniRule"/>
</dbReference>
<dbReference type="GO" id="GO:0008265">
    <property type="term" value="F:molybdenum cofactor sulfurtransferase activity"/>
    <property type="evidence" value="ECO:0007669"/>
    <property type="project" value="UniProtKB-UniRule"/>
</dbReference>
<evidence type="ECO:0000259" key="3">
    <source>
        <dbReference type="Pfam" id="PF03476"/>
    </source>
</evidence>
<sequence>MTESFVEKGDDARYGEGYCTDLETIRKMEYPLLNETIYLDHAGTTLYAKSLIGSFSQDMMSNLYGNPHSMSQSSQRSTKRTEDVRLRALQFFNADPDEYDLVFVANATGAIKLVAESFRDLDPRGFWYGYHIDSHTSLVGVREIANMGYECFRDVEVDAWISEFGPEQPRTPKLLAFPAQSNLNGRRLPVRWCKQIRSAASAGGGNIFSLLDAASYVSTAPLEVNDLAPDFVALSFYKIFGFPDLGALIVRKSAARAFERRKFFGGGTVDMVLASGAQWHAKKETSIHEQLEDGTLPFHNIIALGAALDTHKRIYGSMANISAHTGLLAKQVYDSLSSLRHYNRTNVCRIYQSGYGNLALQGPIVAFNLKNSRGEWIPKTDIERLAAARNIHLRSGSVCNPGGTASSLGWSAAALSRHYAAGLRCGDDHDVLDGRPTGVLRISLGAMTNLRDVQSLIQFIKEIYVESVPPVALPASSLKGSVLIAPRFYIESLAVFPIRGCGAFKIPASKSWEVNSEGLAWDQTWCLVHEKTGKGLDEQTYPRMAHILPTVDPERESLLVSYDRTVDPAHDIVRVSCAPPASKGQISLEIPLDWAKTSLVTTSKSDTSSSYKEGTSTQSHFSNLTKTFFSEILGVPCTLARCSSQSTGQFQPPQPSNTCGGRMRKLFRTKASHENGQRSHISSNEPTRPIVSKQSAIHHITQATAVHATRGIAISKPMTAEMFRANIVVAERGNMVDAQKSNAEHHWSSLCIGQDRVYLDVLKNDRRSQTGSSDRTTGTDRAKSFARVIIRQANGENLLGTYAILPTEDVDICESEKFGGKTIAVMDVVFPSSKGE</sequence>
<dbReference type="Gene3D" id="3.40.640.10">
    <property type="entry name" value="Type I PLP-dependent aspartate aminotransferase-like (Major domain)"/>
    <property type="match status" value="1"/>
</dbReference>
<dbReference type="PANTHER" id="PTHR14237:SF80">
    <property type="entry name" value="MOLYBDENUM COFACTOR SULFURASE"/>
    <property type="match status" value="1"/>
</dbReference>
<accession>A0A9W9NDM3</accession>
<reference evidence="4" key="1">
    <citation type="submission" date="2022-12" db="EMBL/GenBank/DDBJ databases">
        <authorList>
            <person name="Petersen C."/>
        </authorList>
    </citation>
    <scope>NUCLEOTIDE SEQUENCE</scope>
    <source>
        <strain evidence="4">IBT 15544</strain>
    </source>
</reference>
<feature type="domain" description="Aminotransferase class V" evidence="2">
    <location>
        <begin position="37"/>
        <end position="456"/>
    </location>
</feature>
<dbReference type="EMBL" id="JAPQKR010000004">
    <property type="protein sequence ID" value="KAJ5217947.1"/>
    <property type="molecule type" value="Genomic_DNA"/>
</dbReference>
<keyword evidence="1" id="KW-0501">Molybdenum cofactor biosynthesis</keyword>
<proteinExistence type="inferred from homology"/>
<dbReference type="InterPro" id="IPR000192">
    <property type="entry name" value="Aminotrans_V_dom"/>
</dbReference>
<name>A0A9W9NDM3_9EURO</name>
<dbReference type="Pfam" id="PF03476">
    <property type="entry name" value="MOSC_N"/>
    <property type="match status" value="1"/>
</dbReference>
<dbReference type="InterPro" id="IPR015421">
    <property type="entry name" value="PyrdxlP-dep_Trfase_major"/>
</dbReference>
<dbReference type="SUPFAM" id="SSF141673">
    <property type="entry name" value="MOSC N-terminal domain-like"/>
    <property type="match status" value="1"/>
</dbReference>
<comment type="similarity">
    <text evidence="1">Belongs to the class-V pyridoxal-phosphate-dependent aminotransferase family. MOCOS subfamily.</text>
</comment>
<keyword evidence="1" id="KW-0808">Transferase</keyword>
<dbReference type="InterPro" id="IPR005303">
    <property type="entry name" value="MOCOS_middle"/>
</dbReference>
<dbReference type="AlphaFoldDB" id="A0A9W9NDM3"/>